<feature type="transmembrane region" description="Helical" evidence="6">
    <location>
        <begin position="6"/>
        <end position="24"/>
    </location>
</feature>
<evidence type="ECO:0000256" key="3">
    <source>
        <dbReference type="ARBA" id="ARBA00022692"/>
    </source>
</evidence>
<sequence>MQNYQGLVNFLIELVLATVFLIIIARRFNNVIMAVIIQGVLLGVLCIALGWATGNYEMYIAALLTLVVKAGIIPFVLNKAVHKVAINRAVESFLSLKLMFLFAFCLVFTSYLATGQVIGNGSGLIHEALPAAISMMLIGLFLMINLKFPIMQIVGLVVIENGIFLAGIGTTHGMPLVVELGIFMDILVGVLIMGVLVFQINRSFDTIDTKNLRNLRG</sequence>
<feature type="transmembrane region" description="Helical" evidence="6">
    <location>
        <begin position="124"/>
        <end position="146"/>
    </location>
</feature>
<dbReference type="InterPro" id="IPR038730">
    <property type="entry name" value="HyfE-like"/>
</dbReference>
<keyword evidence="8" id="KW-1185">Reference proteome</keyword>
<comment type="subcellular location">
    <subcellularLocation>
        <location evidence="1">Cell membrane</location>
        <topology evidence="1">Multi-pass membrane protein</topology>
    </subcellularLocation>
</comment>
<evidence type="ECO:0000256" key="1">
    <source>
        <dbReference type="ARBA" id="ARBA00004651"/>
    </source>
</evidence>
<dbReference type="RefSeq" id="WP_252469177.1">
    <property type="nucleotide sequence ID" value="NZ_JAMHFY010000008.1"/>
</dbReference>
<feature type="transmembrane region" description="Helical" evidence="6">
    <location>
        <begin position="31"/>
        <end position="52"/>
    </location>
</feature>
<feature type="transmembrane region" description="Helical" evidence="6">
    <location>
        <begin position="153"/>
        <end position="174"/>
    </location>
</feature>
<evidence type="ECO:0000313" key="7">
    <source>
        <dbReference type="EMBL" id="MDO0823381.1"/>
    </source>
</evidence>
<feature type="transmembrane region" description="Helical" evidence="6">
    <location>
        <begin position="98"/>
        <end position="118"/>
    </location>
</feature>
<evidence type="ECO:0000256" key="5">
    <source>
        <dbReference type="ARBA" id="ARBA00023136"/>
    </source>
</evidence>
<evidence type="ECO:0000256" key="2">
    <source>
        <dbReference type="ARBA" id="ARBA00022475"/>
    </source>
</evidence>
<proteinExistence type="predicted"/>
<feature type="transmembrane region" description="Helical" evidence="6">
    <location>
        <begin position="180"/>
        <end position="200"/>
    </location>
</feature>
<keyword evidence="3 6" id="KW-0812">Transmembrane</keyword>
<dbReference type="EMBL" id="JAMJEV010000008">
    <property type="protein sequence ID" value="MDO0823381.1"/>
    <property type="molecule type" value="Genomic_DNA"/>
</dbReference>
<reference evidence="7" key="1">
    <citation type="submission" date="2022-05" db="EMBL/GenBank/DDBJ databases">
        <title>Expanded diversity of anoxic marine methylotrophy in a Black Sea sulfate reducing microorganism.</title>
        <authorList>
            <person name="Fischer P.Q."/>
            <person name="Stams A.J.M."/>
            <person name="Villanueva L."/>
            <person name="Sousa D.Z."/>
        </authorList>
    </citation>
    <scope>NUCLEOTIDE SEQUENCE</scope>
    <source>
        <strain evidence="7">P130</strain>
    </source>
</reference>
<keyword evidence="2" id="KW-1003">Cell membrane</keyword>
<keyword evidence="5 6" id="KW-0472">Membrane</keyword>
<feature type="transmembrane region" description="Helical" evidence="6">
    <location>
        <begin position="58"/>
        <end position="77"/>
    </location>
</feature>
<evidence type="ECO:0000313" key="8">
    <source>
        <dbReference type="Proteomes" id="UP001176021"/>
    </source>
</evidence>
<dbReference type="Proteomes" id="UP001176021">
    <property type="component" value="Unassembled WGS sequence"/>
</dbReference>
<evidence type="ECO:0000256" key="4">
    <source>
        <dbReference type="ARBA" id="ARBA00022989"/>
    </source>
</evidence>
<protein>
    <submittedName>
        <fullName evidence="7">Hydrogenase</fullName>
    </submittedName>
</protein>
<accession>A0ABT8QU08</accession>
<dbReference type="PANTHER" id="PTHR38601:SF1">
    <property type="entry name" value="HYDROGENASE-4 COMPONENT E"/>
    <property type="match status" value="1"/>
</dbReference>
<dbReference type="PANTHER" id="PTHR38601">
    <property type="entry name" value="HYDROGENASE-4 COMPONENT E"/>
    <property type="match status" value="1"/>
</dbReference>
<name>A0ABT8QU08_9FIRM</name>
<gene>
    <name evidence="7" type="ORF">M8H41_11005</name>
</gene>
<comment type="caution">
    <text evidence="7">The sequence shown here is derived from an EMBL/GenBank/DDBJ whole genome shotgun (WGS) entry which is preliminary data.</text>
</comment>
<keyword evidence="4 6" id="KW-1133">Transmembrane helix</keyword>
<evidence type="ECO:0000256" key="6">
    <source>
        <dbReference type="SAM" id="Phobius"/>
    </source>
</evidence>
<organism evidence="7 8">
    <name type="scientific">Desulfosporosinus nitroreducens</name>
    <dbReference type="NCBI Taxonomy" id="2018668"/>
    <lineage>
        <taxon>Bacteria</taxon>
        <taxon>Bacillati</taxon>
        <taxon>Bacillota</taxon>
        <taxon>Clostridia</taxon>
        <taxon>Eubacteriales</taxon>
        <taxon>Desulfitobacteriaceae</taxon>
        <taxon>Desulfosporosinus</taxon>
    </lineage>
</organism>